<keyword evidence="3" id="KW-1185">Reference proteome</keyword>
<organism evidence="2 3">
    <name type="scientific">Dentiscutata erythropus</name>
    <dbReference type="NCBI Taxonomy" id="1348616"/>
    <lineage>
        <taxon>Eukaryota</taxon>
        <taxon>Fungi</taxon>
        <taxon>Fungi incertae sedis</taxon>
        <taxon>Mucoromycota</taxon>
        <taxon>Glomeromycotina</taxon>
        <taxon>Glomeromycetes</taxon>
        <taxon>Diversisporales</taxon>
        <taxon>Gigasporaceae</taxon>
        <taxon>Dentiscutata</taxon>
    </lineage>
</organism>
<reference evidence="2" key="1">
    <citation type="submission" date="2021-06" db="EMBL/GenBank/DDBJ databases">
        <authorList>
            <person name="Kallberg Y."/>
            <person name="Tangrot J."/>
            <person name="Rosling A."/>
        </authorList>
    </citation>
    <scope>NUCLEOTIDE SEQUENCE</scope>
    <source>
        <strain evidence="2">MA453B</strain>
    </source>
</reference>
<dbReference type="Proteomes" id="UP000789405">
    <property type="component" value="Unassembled WGS sequence"/>
</dbReference>
<dbReference type="EMBL" id="CAJVPY010006767">
    <property type="protein sequence ID" value="CAG8668927.1"/>
    <property type="molecule type" value="Genomic_DNA"/>
</dbReference>
<proteinExistence type="predicted"/>
<dbReference type="AlphaFoldDB" id="A0A9N9E835"/>
<name>A0A9N9E835_9GLOM</name>
<comment type="caution">
    <text evidence="2">The sequence shown here is derived from an EMBL/GenBank/DDBJ whole genome shotgun (WGS) entry which is preliminary data.</text>
</comment>
<protein>
    <submittedName>
        <fullName evidence="2">24794_t:CDS:1</fullName>
    </submittedName>
</protein>
<evidence type="ECO:0000313" key="2">
    <source>
        <dbReference type="EMBL" id="CAG8668927.1"/>
    </source>
</evidence>
<gene>
    <name evidence="2" type="ORF">DERYTH_LOCUS11125</name>
</gene>
<feature type="region of interest" description="Disordered" evidence="1">
    <location>
        <begin position="40"/>
        <end position="71"/>
    </location>
</feature>
<dbReference type="OrthoDB" id="6252103at2759"/>
<evidence type="ECO:0000256" key="1">
    <source>
        <dbReference type="SAM" id="MobiDB-lite"/>
    </source>
</evidence>
<sequence length="102" mass="11726">MFHSDHRSDKSIRLFDFTNGSILGKVLGYSELITGDYYTNDGSSQPKSTQSTTATRFSLDQSKLPTATSSNTTGYLYQRTLEDWFTQLSKKGFQRKRRKKRL</sequence>
<evidence type="ECO:0000313" key="3">
    <source>
        <dbReference type="Proteomes" id="UP000789405"/>
    </source>
</evidence>
<accession>A0A9N9E835</accession>